<keyword evidence="3" id="KW-1185">Reference proteome</keyword>
<accession>A0A1N7CYY2</accession>
<protein>
    <submittedName>
        <fullName evidence="2">FXSXX-COOH protein</fullName>
    </submittedName>
</protein>
<organism evidence="2 3">
    <name type="scientific">Microbispora rosea</name>
    <dbReference type="NCBI Taxonomy" id="58117"/>
    <lineage>
        <taxon>Bacteria</taxon>
        <taxon>Bacillati</taxon>
        <taxon>Actinomycetota</taxon>
        <taxon>Actinomycetes</taxon>
        <taxon>Streptosporangiales</taxon>
        <taxon>Streptosporangiaceae</taxon>
        <taxon>Microbispora</taxon>
    </lineage>
</organism>
<dbReference type="Proteomes" id="UP000186096">
    <property type="component" value="Unassembled WGS sequence"/>
</dbReference>
<dbReference type="NCBIfam" id="TIGR04268">
    <property type="entry name" value="FxSxx-COOH"/>
    <property type="match status" value="1"/>
</dbReference>
<dbReference type="RefSeq" id="WP_083744389.1">
    <property type="nucleotide sequence ID" value="NZ_FTNI01000013.1"/>
</dbReference>
<feature type="region of interest" description="Disordered" evidence="1">
    <location>
        <begin position="1"/>
        <end position="25"/>
    </location>
</feature>
<sequence>MHNADDESSEIATEVSDLRSVPLDEMTTRENELSGALHRLLPFSPDDARVPVAAFNSSI</sequence>
<gene>
    <name evidence="2" type="ORF">SAMN05421833_11314</name>
</gene>
<dbReference type="EMBL" id="FTNI01000013">
    <property type="protein sequence ID" value="SIR68822.1"/>
    <property type="molecule type" value="Genomic_DNA"/>
</dbReference>
<evidence type="ECO:0000313" key="3">
    <source>
        <dbReference type="Proteomes" id="UP000186096"/>
    </source>
</evidence>
<reference evidence="3" key="1">
    <citation type="submission" date="2017-01" db="EMBL/GenBank/DDBJ databases">
        <authorList>
            <person name="Varghese N."/>
            <person name="Submissions S."/>
        </authorList>
    </citation>
    <scope>NUCLEOTIDE SEQUENCE [LARGE SCALE GENOMIC DNA]</scope>
    <source>
        <strain evidence="3">ATCC 12950</strain>
    </source>
</reference>
<proteinExistence type="predicted"/>
<dbReference type="AlphaFoldDB" id="A0A1N7CYY2"/>
<name>A0A1N7CYY2_9ACTN</name>
<evidence type="ECO:0000256" key="1">
    <source>
        <dbReference type="SAM" id="MobiDB-lite"/>
    </source>
</evidence>
<evidence type="ECO:0000313" key="2">
    <source>
        <dbReference type="EMBL" id="SIR68822.1"/>
    </source>
</evidence>
<dbReference type="STRING" id="58117.SAMN05421833_11314"/>
<dbReference type="InterPro" id="IPR026334">
    <property type="entry name" value="FxSxx-COOH"/>
</dbReference>